<proteinExistence type="inferred from homology"/>
<dbReference type="PANTHER" id="PTHR11959:SF1">
    <property type="entry name" value="4-HYDROXYPHENYLPYRUVATE DIOXYGENASE"/>
    <property type="match status" value="1"/>
</dbReference>
<evidence type="ECO:0000256" key="1">
    <source>
        <dbReference type="ARBA" id="ARBA00005877"/>
    </source>
</evidence>
<feature type="binding site" evidence="4">
    <location>
        <position position="231"/>
    </location>
    <ligand>
        <name>Fe cation</name>
        <dbReference type="ChEBI" id="CHEBI:24875"/>
    </ligand>
</feature>
<feature type="binding site" evidence="4">
    <location>
        <position position="310"/>
    </location>
    <ligand>
        <name>Fe cation</name>
        <dbReference type="ChEBI" id="CHEBI:24875"/>
    </ligand>
</feature>
<dbReference type="GO" id="GO:0046872">
    <property type="term" value="F:metal ion binding"/>
    <property type="evidence" value="ECO:0007669"/>
    <property type="project" value="UniProtKB-KW"/>
</dbReference>
<evidence type="ECO:0000313" key="7">
    <source>
        <dbReference type="Proteomes" id="UP000054683"/>
    </source>
</evidence>
<dbReference type="InterPro" id="IPR037523">
    <property type="entry name" value="VOC_core"/>
</dbReference>
<dbReference type="PIRSF" id="PIRSF009283">
    <property type="entry name" value="HPP_dOase"/>
    <property type="match status" value="1"/>
</dbReference>
<dbReference type="OrthoDB" id="9063227at2"/>
<organism evidence="6 7">
    <name type="scientific">Caballeronia udeis</name>
    <dbReference type="NCBI Taxonomy" id="1232866"/>
    <lineage>
        <taxon>Bacteria</taxon>
        <taxon>Pseudomonadati</taxon>
        <taxon>Pseudomonadota</taxon>
        <taxon>Betaproteobacteria</taxon>
        <taxon>Burkholderiales</taxon>
        <taxon>Burkholderiaceae</taxon>
        <taxon>Caballeronia</taxon>
    </lineage>
</organism>
<keyword evidence="6" id="KW-0560">Oxidoreductase</keyword>
<dbReference type="Proteomes" id="UP000054683">
    <property type="component" value="Unassembled WGS sequence"/>
</dbReference>
<dbReference type="Gene3D" id="3.10.180.10">
    <property type="entry name" value="2,3-Dihydroxybiphenyl 1,2-Dioxygenase, domain 1"/>
    <property type="match status" value="2"/>
</dbReference>
<dbReference type="InterPro" id="IPR005956">
    <property type="entry name" value="4OHPhenylPyrv_dOase"/>
</dbReference>
<evidence type="ECO:0000256" key="3">
    <source>
        <dbReference type="ARBA" id="ARBA00023004"/>
    </source>
</evidence>
<dbReference type="GO" id="GO:0006572">
    <property type="term" value="P:L-tyrosine catabolic process"/>
    <property type="evidence" value="ECO:0007669"/>
    <property type="project" value="TreeGrafter"/>
</dbReference>
<sequence>MNIQVKTDGFAFVEFVSSRPMELVELFEHFGFRPRGRSGSNMLLMTQGAAVFIVNGNPNAFESQHGASVRAIGIRVNNAKAAHEQALAGGAVSASAEKEGEFVLDTPTILGIGDSLVYFVDSDFLEIFSLPVEARNKQEGDANILAVDHTSNIVRPRNLDFWANFYRDTFGFAEKQYLEVKGHMSGMRARSMVSPCGRVSIPVAAAAHDKPGVLNQNDEFIRDYGGEGIQHIALLTSDIEDTIQKLSATDIEFMAPPSQNYYDGIEGRLPGHGLDIRHLAERGILVDGKGPQKILLQRFTKRQIGPVFFEIIERLGEDGFGEGNFKALFESQEKDQQQRGSLN</sequence>
<dbReference type="GO" id="GO:0003868">
    <property type="term" value="F:4-hydroxyphenylpyruvate dioxygenase activity"/>
    <property type="evidence" value="ECO:0007669"/>
    <property type="project" value="InterPro"/>
</dbReference>
<dbReference type="SUPFAM" id="SSF54593">
    <property type="entry name" value="Glyoxalase/Bleomycin resistance protein/Dihydroxybiphenyl dioxygenase"/>
    <property type="match status" value="1"/>
</dbReference>
<evidence type="ECO:0000256" key="2">
    <source>
        <dbReference type="ARBA" id="ARBA00022737"/>
    </source>
</evidence>
<evidence type="ECO:0000259" key="5">
    <source>
        <dbReference type="PROSITE" id="PS51819"/>
    </source>
</evidence>
<dbReference type="InterPro" id="IPR029068">
    <property type="entry name" value="Glyas_Bleomycin-R_OHBP_Dase"/>
</dbReference>
<keyword evidence="6" id="KW-0223">Dioxygenase</keyword>
<dbReference type="InterPro" id="IPR004360">
    <property type="entry name" value="Glyas_Fos-R_dOase_dom"/>
</dbReference>
<keyword evidence="4" id="KW-0479">Metal-binding</keyword>
<dbReference type="Pfam" id="PF00903">
    <property type="entry name" value="Glyoxalase"/>
    <property type="match status" value="1"/>
</dbReference>
<keyword evidence="3 4" id="KW-0408">Iron</keyword>
<comment type="cofactor">
    <cofactor evidence="4">
        <name>Fe cation</name>
        <dbReference type="ChEBI" id="CHEBI:24875"/>
    </cofactor>
    <text evidence="4">Binds 1 Fe cation per subunit.</text>
</comment>
<accession>A0A158GC58</accession>
<protein>
    <submittedName>
        <fullName evidence="6">4-hydroxyphenylpyruvate dioxygenase</fullName>
    </submittedName>
</protein>
<evidence type="ECO:0000256" key="4">
    <source>
        <dbReference type="PIRSR" id="PIRSR009283-1"/>
    </source>
</evidence>
<feature type="domain" description="VOC" evidence="5">
    <location>
        <begin position="146"/>
        <end position="301"/>
    </location>
</feature>
<dbReference type="RefSeq" id="WP_062084981.1">
    <property type="nucleotide sequence ID" value="NZ_FCOK02000012.1"/>
</dbReference>
<dbReference type="EMBL" id="FCOK02000012">
    <property type="protein sequence ID" value="SAL29421.1"/>
    <property type="molecule type" value="Genomic_DNA"/>
</dbReference>
<evidence type="ECO:0000313" key="6">
    <source>
        <dbReference type="EMBL" id="SAL29421.1"/>
    </source>
</evidence>
<feature type="binding site" evidence="4">
    <location>
        <position position="149"/>
    </location>
    <ligand>
        <name>Fe cation</name>
        <dbReference type="ChEBI" id="CHEBI:24875"/>
    </ligand>
</feature>
<keyword evidence="2" id="KW-0677">Repeat</keyword>
<keyword evidence="6" id="KW-0670">Pyruvate</keyword>
<dbReference type="PROSITE" id="PS51819">
    <property type="entry name" value="VOC"/>
    <property type="match status" value="1"/>
</dbReference>
<dbReference type="AlphaFoldDB" id="A0A158GC58"/>
<gene>
    <name evidence="6" type="ORF">AWB69_02310</name>
</gene>
<reference evidence="6 7" key="1">
    <citation type="submission" date="2016-01" db="EMBL/GenBank/DDBJ databases">
        <authorList>
            <person name="Oliw E.H."/>
        </authorList>
    </citation>
    <scope>NUCLEOTIDE SEQUENCE [LARGE SCALE GENOMIC DNA]</scope>
    <source>
        <strain evidence="6">LMG 27134</strain>
    </source>
</reference>
<dbReference type="PANTHER" id="PTHR11959">
    <property type="entry name" value="4-HYDROXYPHENYLPYRUVATE DIOXYGENASE"/>
    <property type="match status" value="1"/>
</dbReference>
<dbReference type="Pfam" id="PF14696">
    <property type="entry name" value="Glyoxalase_5"/>
    <property type="match status" value="1"/>
</dbReference>
<name>A0A158GC58_9BURK</name>
<comment type="similarity">
    <text evidence="1">Belongs to the 4HPPD family.</text>
</comment>